<sequence length="299" mass="33793">MIQILSLYPYLQKVVRGKTDEDGQFYSEHITYQVMGDGLQCQSYIQQEGLACKQMMMLASDATKFVDIANTEVLEITAHNKLQVSMYEDDTLLHSMTEHEMELDGSQMQLYRMLAQSKLQKSDIAIICDGQDASTNQLEYLSQMCKEHVDILVGVLPVEKVVHQDVYYNVLVFDFDELAHIYEIDALDQDKIQALTTELHKYARIIVLAMKNNRIIVSVENQMYYGSCAVKDESNQSYLGAIASGIAICYENEGDITRFIQECLARNVASSLSSGIFAGSKDTVEQIKSKIVCGKLEKR</sequence>
<evidence type="ECO:0000313" key="2">
    <source>
        <dbReference type="Proteomes" id="UP000294743"/>
    </source>
</evidence>
<dbReference type="EMBL" id="SODD01000003">
    <property type="protein sequence ID" value="TDW25793.1"/>
    <property type="molecule type" value="Genomic_DNA"/>
</dbReference>
<dbReference type="RefSeq" id="WP_134167879.1">
    <property type="nucleotide sequence ID" value="NZ_SODD01000003.1"/>
</dbReference>
<organism evidence="1 2">
    <name type="scientific">Breznakia blatticola</name>
    <dbReference type="NCBI Taxonomy" id="1754012"/>
    <lineage>
        <taxon>Bacteria</taxon>
        <taxon>Bacillati</taxon>
        <taxon>Bacillota</taxon>
        <taxon>Erysipelotrichia</taxon>
        <taxon>Erysipelotrichales</taxon>
        <taxon>Erysipelotrichaceae</taxon>
        <taxon>Breznakia</taxon>
    </lineage>
</organism>
<accession>A0A4R8A5V6</accession>
<reference evidence="1 2" key="1">
    <citation type="submission" date="2019-03" db="EMBL/GenBank/DDBJ databases">
        <title>Genomic Encyclopedia of Type Strains, Phase IV (KMG-IV): sequencing the most valuable type-strain genomes for metagenomic binning, comparative biology and taxonomic classification.</title>
        <authorList>
            <person name="Goeker M."/>
        </authorList>
    </citation>
    <scope>NUCLEOTIDE SEQUENCE [LARGE SCALE GENOMIC DNA]</scope>
    <source>
        <strain evidence="1 2">DSM 28867</strain>
    </source>
</reference>
<name>A0A4R8A5V6_9FIRM</name>
<dbReference type="OrthoDB" id="9820997at2"/>
<proteinExistence type="predicted"/>
<comment type="caution">
    <text evidence="1">The sequence shown here is derived from an EMBL/GenBank/DDBJ whole genome shotgun (WGS) entry which is preliminary data.</text>
</comment>
<dbReference type="AlphaFoldDB" id="A0A4R8A5V6"/>
<gene>
    <name evidence="1" type="ORF">EDD63_10380</name>
</gene>
<evidence type="ECO:0008006" key="3">
    <source>
        <dbReference type="Google" id="ProtNLM"/>
    </source>
</evidence>
<protein>
    <recommendedName>
        <fullName evidence="3">Carbohydrate kinase PfkB domain-containing protein</fullName>
    </recommendedName>
</protein>
<keyword evidence="2" id="KW-1185">Reference proteome</keyword>
<evidence type="ECO:0000313" key="1">
    <source>
        <dbReference type="EMBL" id="TDW25793.1"/>
    </source>
</evidence>
<dbReference type="Proteomes" id="UP000294743">
    <property type="component" value="Unassembled WGS sequence"/>
</dbReference>